<feature type="region of interest" description="Disordered" evidence="7">
    <location>
        <begin position="76"/>
        <end position="115"/>
    </location>
</feature>
<dbReference type="GO" id="GO:0005634">
    <property type="term" value="C:nucleus"/>
    <property type="evidence" value="ECO:0007669"/>
    <property type="project" value="UniProtKB-SubCell"/>
</dbReference>
<reference evidence="9" key="2">
    <citation type="journal article" date="2017" name="J. Anim. Genet.">
        <title>Multiple reference genome sequences of hot pepper reveal the massive evolution of plant disease resistance genes by retroduplication.</title>
        <authorList>
            <person name="Kim S."/>
            <person name="Park J."/>
            <person name="Yeom S.-I."/>
            <person name="Kim Y.-M."/>
            <person name="Seo E."/>
            <person name="Kim K.-T."/>
            <person name="Kim M.-S."/>
            <person name="Lee J.M."/>
            <person name="Cheong K."/>
            <person name="Shin H.-S."/>
            <person name="Kim S.-B."/>
            <person name="Han K."/>
            <person name="Lee J."/>
            <person name="Park M."/>
            <person name="Lee H.-A."/>
            <person name="Lee H.-Y."/>
            <person name="Lee Y."/>
            <person name="Oh S."/>
            <person name="Lee J.H."/>
            <person name="Choi E."/>
            <person name="Choi E."/>
            <person name="Lee S.E."/>
            <person name="Jeon J."/>
            <person name="Kim H."/>
            <person name="Choi G."/>
            <person name="Song H."/>
            <person name="Lee J."/>
            <person name="Lee S.-C."/>
            <person name="Kwon J.-K."/>
            <person name="Lee H.-Y."/>
            <person name="Koo N."/>
            <person name="Hong Y."/>
            <person name="Kim R.W."/>
            <person name="Kang W.-H."/>
            <person name="Huh J.H."/>
            <person name="Kang B.-C."/>
            <person name="Yang T.-J."/>
            <person name="Lee Y.-H."/>
            <person name="Bennetzen J.L."/>
            <person name="Choi D."/>
        </authorList>
    </citation>
    <scope>NUCLEOTIDE SEQUENCE [LARGE SCALE GENOMIC DNA]</scope>
    <source>
        <strain evidence="9">cv. PBC81</strain>
    </source>
</reference>
<reference evidence="8 9" key="1">
    <citation type="journal article" date="2017" name="Genome Biol.">
        <title>New reference genome sequences of hot pepper reveal the massive evolution of plant disease-resistance genes by retroduplication.</title>
        <authorList>
            <person name="Kim S."/>
            <person name="Park J."/>
            <person name="Yeom S.I."/>
            <person name="Kim Y.M."/>
            <person name="Seo E."/>
            <person name="Kim K.T."/>
            <person name="Kim M.S."/>
            <person name="Lee J.M."/>
            <person name="Cheong K."/>
            <person name="Shin H.S."/>
            <person name="Kim S.B."/>
            <person name="Han K."/>
            <person name="Lee J."/>
            <person name="Park M."/>
            <person name="Lee H.A."/>
            <person name="Lee H.Y."/>
            <person name="Lee Y."/>
            <person name="Oh S."/>
            <person name="Lee J.H."/>
            <person name="Choi E."/>
            <person name="Choi E."/>
            <person name="Lee S.E."/>
            <person name="Jeon J."/>
            <person name="Kim H."/>
            <person name="Choi G."/>
            <person name="Song H."/>
            <person name="Lee J."/>
            <person name="Lee S.C."/>
            <person name="Kwon J.K."/>
            <person name="Lee H.Y."/>
            <person name="Koo N."/>
            <person name="Hong Y."/>
            <person name="Kim R.W."/>
            <person name="Kang W.H."/>
            <person name="Huh J.H."/>
            <person name="Kang B.C."/>
            <person name="Yang T.J."/>
            <person name="Lee Y.H."/>
            <person name="Bennetzen J.L."/>
            <person name="Choi D."/>
        </authorList>
    </citation>
    <scope>NUCLEOTIDE SEQUENCE [LARGE SCALE GENOMIC DNA]</scope>
    <source>
        <strain evidence="9">cv. PBC81</strain>
    </source>
</reference>
<keyword evidence="3" id="KW-0805">Transcription regulation</keyword>
<dbReference type="GO" id="GO:0000978">
    <property type="term" value="F:RNA polymerase II cis-regulatory region sequence-specific DNA binding"/>
    <property type="evidence" value="ECO:0007669"/>
    <property type="project" value="TreeGrafter"/>
</dbReference>
<comment type="similarity">
    <text evidence="2">Belongs to the SNAPC3/SRD2 family.</text>
</comment>
<organism evidence="8 9">
    <name type="scientific">Capsicum baccatum</name>
    <name type="common">Peruvian pepper</name>
    <dbReference type="NCBI Taxonomy" id="33114"/>
    <lineage>
        <taxon>Eukaryota</taxon>
        <taxon>Viridiplantae</taxon>
        <taxon>Streptophyta</taxon>
        <taxon>Embryophyta</taxon>
        <taxon>Tracheophyta</taxon>
        <taxon>Spermatophyta</taxon>
        <taxon>Magnoliopsida</taxon>
        <taxon>eudicotyledons</taxon>
        <taxon>Gunneridae</taxon>
        <taxon>Pentapetalae</taxon>
        <taxon>asterids</taxon>
        <taxon>lamiids</taxon>
        <taxon>Solanales</taxon>
        <taxon>Solanaceae</taxon>
        <taxon>Solanoideae</taxon>
        <taxon>Capsiceae</taxon>
        <taxon>Capsicum</taxon>
    </lineage>
</organism>
<evidence type="ECO:0000256" key="5">
    <source>
        <dbReference type="ARBA" id="ARBA00023163"/>
    </source>
</evidence>
<keyword evidence="5" id="KW-0804">Transcription</keyword>
<dbReference type="GO" id="GO:0019185">
    <property type="term" value="C:snRNA-activating protein complex"/>
    <property type="evidence" value="ECO:0007669"/>
    <property type="project" value="TreeGrafter"/>
</dbReference>
<dbReference type="Proteomes" id="UP000224567">
    <property type="component" value="Unassembled WGS sequence"/>
</dbReference>
<evidence type="ECO:0000256" key="2">
    <source>
        <dbReference type="ARBA" id="ARBA00010410"/>
    </source>
</evidence>
<accession>A0A2G2V1P2</accession>
<feature type="compositionally biased region" description="Basic residues" evidence="7">
    <location>
        <begin position="96"/>
        <end position="110"/>
    </location>
</feature>
<sequence>MMDPEASANESYVTVPRGGPIYISDMVGPLTKVAEFEVSIFRELERLKAELSSDSLEMFDDEISIEDLKIICSNKRKSNKRKRSKHVPAGAVNKKGSNKRKSNMKKRRKKNDVDENYMPKVEELAKIQEKQEEEKAAARLHSFNGSCSSSHSAPISSSRSGRMISLKSVSLGTKVRAVNTHEHIAVQFPEAILCVEIYHYKKSWIKTQEFLVLGLQFLTELRDKIYCITDEIMKKTGKSDPSGFFLVEDVFCNDFRHPSASDYSKPILDWLQDSRSEVLEKWKSITSAELPRKQKALLGNKIEPQLPHFKATEMQKTRFCDIRFRLGAGYLYCHQGDCKHQFVIRDMRF</sequence>
<dbReference type="OrthoDB" id="46583at2759"/>
<name>A0A2G2V1P2_CAPBA</name>
<keyword evidence="6" id="KW-0539">Nucleus</keyword>
<dbReference type="AlphaFoldDB" id="A0A2G2V1P2"/>
<evidence type="ECO:0000256" key="6">
    <source>
        <dbReference type="ARBA" id="ARBA00023242"/>
    </source>
</evidence>
<evidence type="ECO:0000256" key="4">
    <source>
        <dbReference type="ARBA" id="ARBA00023125"/>
    </source>
</evidence>
<evidence type="ECO:0000313" key="9">
    <source>
        <dbReference type="Proteomes" id="UP000224567"/>
    </source>
</evidence>
<dbReference type="EMBL" id="MLFT02000600">
    <property type="protein sequence ID" value="PHT26895.1"/>
    <property type="molecule type" value="Genomic_DNA"/>
</dbReference>
<comment type="subcellular location">
    <subcellularLocation>
        <location evidence="1">Nucleus</location>
    </subcellularLocation>
</comment>
<evidence type="ECO:0000256" key="7">
    <source>
        <dbReference type="SAM" id="MobiDB-lite"/>
    </source>
</evidence>
<proteinExistence type="inferred from homology"/>
<evidence type="ECO:0000256" key="1">
    <source>
        <dbReference type="ARBA" id="ARBA00004123"/>
    </source>
</evidence>
<feature type="non-terminal residue" evidence="8">
    <location>
        <position position="349"/>
    </location>
</feature>
<keyword evidence="9" id="KW-1185">Reference proteome</keyword>
<dbReference type="GO" id="GO:0003681">
    <property type="term" value="F:bent DNA binding"/>
    <property type="evidence" value="ECO:0007669"/>
    <property type="project" value="TreeGrafter"/>
</dbReference>
<dbReference type="STRING" id="33114.A0A2G2V1P2"/>
<dbReference type="GO" id="GO:0001046">
    <property type="term" value="F:core promoter sequence-specific DNA binding"/>
    <property type="evidence" value="ECO:0007669"/>
    <property type="project" value="TreeGrafter"/>
</dbReference>
<evidence type="ECO:0000313" key="8">
    <source>
        <dbReference type="EMBL" id="PHT26895.1"/>
    </source>
</evidence>
<protein>
    <recommendedName>
        <fullName evidence="10">snRNA-activating protein complex subunit</fullName>
    </recommendedName>
</protein>
<dbReference type="GO" id="GO:0042796">
    <property type="term" value="P:snRNA transcription by RNA polymerase III"/>
    <property type="evidence" value="ECO:0007669"/>
    <property type="project" value="TreeGrafter"/>
</dbReference>
<feature type="compositionally biased region" description="Basic residues" evidence="7">
    <location>
        <begin position="76"/>
        <end position="86"/>
    </location>
</feature>
<evidence type="ECO:0008006" key="10">
    <source>
        <dbReference type="Google" id="ProtNLM"/>
    </source>
</evidence>
<dbReference type="GO" id="GO:0042795">
    <property type="term" value="P:snRNA transcription by RNA polymerase II"/>
    <property type="evidence" value="ECO:0007669"/>
    <property type="project" value="TreeGrafter"/>
</dbReference>
<dbReference type="PANTHER" id="PTHR13421:SF16">
    <property type="entry name" value="SNRNA-ACTIVATING PROTEIN COMPLEX SUBUNIT 3"/>
    <property type="match status" value="1"/>
</dbReference>
<keyword evidence="4" id="KW-0238">DNA-binding</keyword>
<dbReference type="GO" id="GO:0001006">
    <property type="term" value="F:RNA polymerase III type 3 promoter sequence-specific DNA binding"/>
    <property type="evidence" value="ECO:0007669"/>
    <property type="project" value="TreeGrafter"/>
</dbReference>
<gene>
    <name evidence="8" type="ORF">CQW23_33505</name>
</gene>
<evidence type="ECO:0000256" key="3">
    <source>
        <dbReference type="ARBA" id="ARBA00023015"/>
    </source>
</evidence>
<dbReference type="InterPro" id="IPR022042">
    <property type="entry name" value="snRNA-activating_su3"/>
</dbReference>
<dbReference type="PANTHER" id="PTHR13421">
    <property type="entry name" value="SNRNA-ACTIVATING PROTEIN COMPLEX SUBUNIT 3"/>
    <property type="match status" value="1"/>
</dbReference>
<dbReference type="Pfam" id="PF12251">
    <property type="entry name" value="SNAPC3"/>
    <property type="match status" value="1"/>
</dbReference>
<comment type="caution">
    <text evidence="8">The sequence shown here is derived from an EMBL/GenBank/DDBJ whole genome shotgun (WGS) entry which is preliminary data.</text>
</comment>